<dbReference type="PANTHER" id="PTHR30535">
    <property type="entry name" value="VITAMIN B12-BINDING PROTEIN"/>
    <property type="match status" value="1"/>
</dbReference>
<protein>
    <submittedName>
        <fullName evidence="4">ABC transporter substrate-binding protein</fullName>
    </submittedName>
</protein>
<dbReference type="PROSITE" id="PS50983">
    <property type="entry name" value="FE_B12_PBP"/>
    <property type="match status" value="1"/>
</dbReference>
<dbReference type="InterPro" id="IPR002491">
    <property type="entry name" value="ABC_transptr_periplasmic_BD"/>
</dbReference>
<dbReference type="RefSeq" id="WP_168913726.1">
    <property type="nucleotide sequence ID" value="NZ_JABACI010000004.1"/>
</dbReference>
<feature type="chain" id="PRO_5045893076" evidence="2">
    <location>
        <begin position="24"/>
        <end position="330"/>
    </location>
</feature>
<dbReference type="EMBL" id="JABACI010000004">
    <property type="protein sequence ID" value="NLP85310.1"/>
    <property type="molecule type" value="Genomic_DNA"/>
</dbReference>
<evidence type="ECO:0000259" key="3">
    <source>
        <dbReference type="PROSITE" id="PS50983"/>
    </source>
</evidence>
<evidence type="ECO:0000256" key="1">
    <source>
        <dbReference type="ARBA" id="ARBA00008814"/>
    </source>
</evidence>
<evidence type="ECO:0000313" key="5">
    <source>
        <dbReference type="Proteomes" id="UP001429745"/>
    </source>
</evidence>
<dbReference type="InterPro" id="IPR050902">
    <property type="entry name" value="ABC_Transporter_SBP"/>
</dbReference>
<dbReference type="Pfam" id="PF01497">
    <property type="entry name" value="Peripla_BP_2"/>
    <property type="match status" value="1"/>
</dbReference>
<name>A0ABX1KFG2_9MICO</name>
<evidence type="ECO:0000256" key="2">
    <source>
        <dbReference type="SAM" id="SignalP"/>
    </source>
</evidence>
<dbReference type="PROSITE" id="PS51257">
    <property type="entry name" value="PROKAR_LIPOPROTEIN"/>
    <property type="match status" value="1"/>
</dbReference>
<dbReference type="Proteomes" id="UP001429745">
    <property type="component" value="Unassembled WGS sequence"/>
</dbReference>
<sequence length="330" mass="34842">MQRPRRLLAAALTLIVVTLAGCAQTSSPRADDAAPGGGTRYPLTVTNCGEDVVFDAAPERVILLESAPVTILDGLGVLDRVVARAGSFPSGYYDEDLTARIDAIDSLSDDIDTSGHLTMSSEVVLAHEPDLALGLPEGVTREALRDSGVNALIHPVYCPSGVGDASFDTLYDQVRMYGRIFDRSDEAESVVRELQARVAAVEAETADAAPRSAAVLYPSVGGGPLYAYGRGSMAQPQLTAAGFENVFSDTAERVFEVSVEELIARDPDVLVLLHQGDEDGVAAAIASLPGSEALRALRDGDVLPQLFNFTEPPTPLSVTGLELIVERFGS</sequence>
<accession>A0ABX1KFG2</accession>
<comment type="similarity">
    <text evidence="1">Belongs to the bacterial solute-binding protein 8 family.</text>
</comment>
<feature type="signal peptide" evidence="2">
    <location>
        <begin position="1"/>
        <end position="23"/>
    </location>
</feature>
<dbReference type="PANTHER" id="PTHR30535:SF34">
    <property type="entry name" value="MOLYBDATE-BINDING PROTEIN MOLA"/>
    <property type="match status" value="1"/>
</dbReference>
<evidence type="ECO:0000313" key="4">
    <source>
        <dbReference type="EMBL" id="NLP85310.1"/>
    </source>
</evidence>
<comment type="caution">
    <text evidence="4">The sequence shown here is derived from an EMBL/GenBank/DDBJ whole genome shotgun (WGS) entry which is preliminary data.</text>
</comment>
<reference evidence="4 5" key="1">
    <citation type="submission" date="2020-04" db="EMBL/GenBank/DDBJ databases">
        <title>CFH 90308 Microbacterium sp.</title>
        <authorList>
            <person name="Nie G."/>
            <person name="Ming H."/>
            <person name="Xia T."/>
        </authorList>
    </citation>
    <scope>NUCLEOTIDE SEQUENCE [LARGE SCALE GENOMIC DNA]</scope>
    <source>
        <strain evidence="4 5">CFH 90308</strain>
    </source>
</reference>
<keyword evidence="5" id="KW-1185">Reference proteome</keyword>
<organism evidence="4 5">
    <name type="scientific">Microbacterium salsuginis</name>
    <dbReference type="NCBI Taxonomy" id="2722803"/>
    <lineage>
        <taxon>Bacteria</taxon>
        <taxon>Bacillati</taxon>
        <taxon>Actinomycetota</taxon>
        <taxon>Actinomycetes</taxon>
        <taxon>Micrococcales</taxon>
        <taxon>Microbacteriaceae</taxon>
        <taxon>Microbacterium</taxon>
    </lineage>
</organism>
<proteinExistence type="inferred from homology"/>
<dbReference type="SUPFAM" id="SSF53807">
    <property type="entry name" value="Helical backbone' metal receptor"/>
    <property type="match status" value="1"/>
</dbReference>
<keyword evidence="2" id="KW-0732">Signal</keyword>
<dbReference type="Gene3D" id="3.40.50.1980">
    <property type="entry name" value="Nitrogenase molybdenum iron protein domain"/>
    <property type="match status" value="2"/>
</dbReference>
<gene>
    <name evidence="4" type="ORF">HF576_15790</name>
</gene>
<feature type="domain" description="Fe/B12 periplasmic-binding" evidence="3">
    <location>
        <begin position="60"/>
        <end position="330"/>
    </location>
</feature>